<sequence>MSLPPSVPRQLLPQDPQEMHPSHQSVIDQTITNQNFIQNPTIDFQFSHPFAHFAMGESTQPSQQSQQQSYHENPQFNFPVQQPQNTTQTQPSYTFPIQPNRNLIPNPYYSSQFRYPEYPNTNPQQNLQQNPQQKPKINDSQEESNQNHPQSFQKPNMSSFAFIPQNFQHPNLTQNFQQQQQQQQQQNIPQNFQQQNIPYPFVFQRFPFSYYASPQQPLYYAQPSVHQNNVEGKSEDSPKNYKFEFAIRYLDEAKAQFQDRPEVFEQFLQAMKEFKMQIIDLPTVLEKVKKLFAGHDNLISKFNHFLTNGANLPTPETPESRLKEIYRSLPHEKVGRFHALLQRFQENKIPKEKLLFEVQKLFQNRQLFENFLSYFPKESPQKFKQNQRSPQKPFRVVNEPKTWENIIEEDDSISDPEFKLKIISVFSKLKRKLDRENYSHFLKILGIFSSRLITSKDAFILMKNLLESNSITDTRLLNHIRDVLLNPKLQLAQKTSSEDQHDSHTGHSSEQITSTNDNKLSTSKPSAVDNDDSTNLNFEETISQLNTSIQNNKEIIGKLQVILKTIEQDNNPNDLIKDLVSNPFYQKTFSVIYGKTTSDALISFPQNPKVTTHIFCQRFKQRVQFLESQRRKLIDQICSYQKQMFDTMKEDYEHELFHYEQKHFQFQYLLFQSKFKCVSQQIDNKDTHDLIPNSIEYYMPNDNVHQFIIDILISALDYLPTLRSFQKTNSSLSSALKKLLAHKLKSKTPSILTNNDLELIKHKISKFHTRFLMNFWKFGPYINKGESNEDPVQTQIAAEEKYSPIIFQEDSNSQNLNAKNSPKTVFYGNKNFYIFFRLYGELYQRILQCEEEMNSISQGIHSENTTQTAQMGAKKSNGKETPIVKIYQLVKDYISGKINFDTYRDNCNNWFHQPWKIYYADRLIGSLIQIVTKIMLKPKNQKLISLLKYESAKTYVTEDALLSDCYTIMNKKPVFKFDFVHKNETVEQKDSETVSNILKISCVQNQFPNKKDWFVSTYQSQIFIEKFIHKIEEGGNYQTNTPYLLRNILKCPICRKLNNVVGFNQLERKSHIKRYSWVYVQNTCDFFYRMNFLDRHHKL</sequence>
<gene>
    <name evidence="6" type="ORF">M0811_08774</name>
</gene>
<dbReference type="SUPFAM" id="SSF47762">
    <property type="entry name" value="PAH2 domain"/>
    <property type="match status" value="1"/>
</dbReference>
<feature type="region of interest" description="Disordered" evidence="4">
    <location>
        <begin position="1"/>
        <end position="24"/>
    </location>
</feature>
<dbReference type="Proteomes" id="UP001149090">
    <property type="component" value="Unassembled WGS sequence"/>
</dbReference>
<proteinExistence type="predicted"/>
<comment type="caution">
    <text evidence="6">The sequence shown here is derived from an EMBL/GenBank/DDBJ whole genome shotgun (WGS) entry which is preliminary data.</text>
</comment>
<dbReference type="InterPro" id="IPR031693">
    <property type="entry name" value="Sin3_C"/>
</dbReference>
<dbReference type="FunFam" id="1.20.1160.11:FF:000001">
    <property type="entry name" value="Paired amphipathic helix protein Sin3"/>
    <property type="match status" value="1"/>
</dbReference>
<feature type="compositionally biased region" description="Basic and acidic residues" evidence="4">
    <location>
        <begin position="496"/>
        <end position="507"/>
    </location>
</feature>
<evidence type="ECO:0000313" key="6">
    <source>
        <dbReference type="EMBL" id="KAJ5073366.1"/>
    </source>
</evidence>
<dbReference type="GO" id="GO:0005634">
    <property type="term" value="C:nucleus"/>
    <property type="evidence" value="ECO:0007669"/>
    <property type="project" value="UniProtKB-SubCell"/>
</dbReference>
<feature type="domain" description="Sin3 C-terminal" evidence="5">
    <location>
        <begin position="826"/>
        <end position="1087"/>
    </location>
</feature>
<feature type="compositionally biased region" description="Low complexity" evidence="4">
    <location>
        <begin position="119"/>
        <end position="135"/>
    </location>
</feature>
<keyword evidence="7" id="KW-1185">Reference proteome</keyword>
<organism evidence="6 7">
    <name type="scientific">Anaeramoeba ignava</name>
    <name type="common">Anaerobic marine amoeba</name>
    <dbReference type="NCBI Taxonomy" id="1746090"/>
    <lineage>
        <taxon>Eukaryota</taxon>
        <taxon>Metamonada</taxon>
        <taxon>Anaeramoebidae</taxon>
        <taxon>Anaeramoeba</taxon>
    </lineage>
</organism>
<dbReference type="InterPro" id="IPR039774">
    <property type="entry name" value="Sin3-like"/>
</dbReference>
<evidence type="ECO:0000256" key="3">
    <source>
        <dbReference type="PROSITE-ProRule" id="PRU00810"/>
    </source>
</evidence>
<dbReference type="GO" id="GO:0003714">
    <property type="term" value="F:transcription corepressor activity"/>
    <property type="evidence" value="ECO:0007669"/>
    <property type="project" value="InterPro"/>
</dbReference>
<feature type="region of interest" description="Disordered" evidence="4">
    <location>
        <begin position="56"/>
        <end position="156"/>
    </location>
</feature>
<dbReference type="PROSITE" id="PS51477">
    <property type="entry name" value="PAH"/>
    <property type="match status" value="1"/>
</dbReference>
<dbReference type="InterPro" id="IPR036600">
    <property type="entry name" value="PAH_sf"/>
</dbReference>
<protein>
    <submittedName>
        <fullName evidence="6">Sin3b-related</fullName>
    </submittedName>
</protein>
<dbReference type="OrthoDB" id="10265969at2759"/>
<keyword evidence="2 3" id="KW-0539">Nucleus</keyword>
<dbReference type="Pfam" id="PF16879">
    <property type="entry name" value="Sin3a_C"/>
    <property type="match status" value="1"/>
</dbReference>
<dbReference type="AlphaFoldDB" id="A0A9Q0LIM1"/>
<evidence type="ECO:0000256" key="2">
    <source>
        <dbReference type="ARBA" id="ARBA00023242"/>
    </source>
</evidence>
<name>A0A9Q0LIM1_ANAIG</name>
<comment type="subcellular location">
    <subcellularLocation>
        <location evidence="1 3">Nucleus</location>
    </subcellularLocation>
</comment>
<feature type="region of interest" description="Disordered" evidence="4">
    <location>
        <begin position="492"/>
        <end position="534"/>
    </location>
</feature>
<evidence type="ECO:0000313" key="7">
    <source>
        <dbReference type="Proteomes" id="UP001149090"/>
    </source>
</evidence>
<feature type="compositionally biased region" description="Polar residues" evidence="4">
    <location>
        <begin position="143"/>
        <end position="156"/>
    </location>
</feature>
<dbReference type="EMBL" id="JAPDFW010000075">
    <property type="protein sequence ID" value="KAJ5073366.1"/>
    <property type="molecule type" value="Genomic_DNA"/>
</dbReference>
<accession>A0A9Q0LIM1</accession>
<evidence type="ECO:0000259" key="5">
    <source>
        <dbReference type="Pfam" id="PF16879"/>
    </source>
</evidence>
<reference evidence="6" key="1">
    <citation type="submission" date="2022-10" db="EMBL/GenBank/DDBJ databases">
        <title>Novel sulphate-reducing endosymbionts in the free-living metamonad Anaeramoeba.</title>
        <authorList>
            <person name="Jerlstrom-Hultqvist J."/>
            <person name="Cepicka I."/>
            <person name="Gallot-Lavallee L."/>
            <person name="Salas-Leiva D."/>
            <person name="Curtis B.A."/>
            <person name="Zahonova K."/>
            <person name="Pipaliya S."/>
            <person name="Dacks J."/>
            <person name="Roger A.J."/>
        </authorList>
    </citation>
    <scope>NUCLEOTIDE SEQUENCE</scope>
    <source>
        <strain evidence="6">BMAN</strain>
    </source>
</reference>
<evidence type="ECO:0000256" key="1">
    <source>
        <dbReference type="ARBA" id="ARBA00004123"/>
    </source>
</evidence>
<dbReference type="Gene3D" id="1.20.1160.11">
    <property type="entry name" value="Paired amphipathic helix"/>
    <property type="match status" value="1"/>
</dbReference>
<evidence type="ECO:0000256" key="4">
    <source>
        <dbReference type="SAM" id="MobiDB-lite"/>
    </source>
</evidence>
<feature type="compositionally biased region" description="Polar residues" evidence="4">
    <location>
        <begin position="92"/>
        <end position="113"/>
    </location>
</feature>
<feature type="compositionally biased region" description="Polar residues" evidence="4">
    <location>
        <begin position="508"/>
        <end position="525"/>
    </location>
</feature>
<feature type="compositionally biased region" description="Low complexity" evidence="4">
    <location>
        <begin position="58"/>
        <end position="91"/>
    </location>
</feature>
<dbReference type="PANTHER" id="PTHR12346">
    <property type="entry name" value="SIN3B-RELATED"/>
    <property type="match status" value="1"/>
</dbReference>
<dbReference type="InterPro" id="IPR003822">
    <property type="entry name" value="PAH"/>
</dbReference>
<dbReference type="Pfam" id="PF02671">
    <property type="entry name" value="PAH"/>
    <property type="match status" value="1"/>
</dbReference>